<organism evidence="2 3">
    <name type="scientific">Pseudorhodoferax aquiterrae</name>
    <dbReference type="NCBI Taxonomy" id="747304"/>
    <lineage>
        <taxon>Bacteria</taxon>
        <taxon>Pseudomonadati</taxon>
        <taxon>Pseudomonadota</taxon>
        <taxon>Betaproteobacteria</taxon>
        <taxon>Burkholderiales</taxon>
        <taxon>Comamonadaceae</taxon>
    </lineage>
</organism>
<dbReference type="Proteomes" id="UP000626210">
    <property type="component" value="Unassembled WGS sequence"/>
</dbReference>
<dbReference type="EMBL" id="BMYK01000027">
    <property type="protein sequence ID" value="GHC98735.1"/>
    <property type="molecule type" value="Genomic_DNA"/>
</dbReference>
<accession>A0ABQ3GBT6</accession>
<protein>
    <submittedName>
        <fullName evidence="2">Alpha/beta hydrolase</fullName>
    </submittedName>
</protein>
<sequence>MRVGGDLVAYRALGPEGGVPLLLLNRFRGTMDHWDPALLAVLAAERRVLLFDQPGFARSEGTPPASVAAFAANAAAFAQALGIAELDVLGFSMGGTVALQLLLDHPALVRRAVVAGSGPGHVPGLPEDPDVGSPAVWQVATKPVNSDEDFLFLFFEPTATSQQAGRDYLARLRQRPDAFVRQVEAAAWQAQLASALALQDPAASLLPRLGAVRQPVLVANGRHDTMVATYASYAMAQALPDATLVLYPDAGHGFLFQYPERFGGDVLRFLR</sequence>
<dbReference type="Gene3D" id="3.40.50.1820">
    <property type="entry name" value="alpha/beta hydrolase"/>
    <property type="match status" value="1"/>
</dbReference>
<dbReference type="Pfam" id="PF00561">
    <property type="entry name" value="Abhydrolase_1"/>
    <property type="match status" value="1"/>
</dbReference>
<dbReference type="GO" id="GO:0016787">
    <property type="term" value="F:hydrolase activity"/>
    <property type="evidence" value="ECO:0007669"/>
    <property type="project" value="UniProtKB-KW"/>
</dbReference>
<reference evidence="3" key="1">
    <citation type="journal article" date="2019" name="Int. J. Syst. Evol. Microbiol.">
        <title>The Global Catalogue of Microorganisms (GCM) 10K type strain sequencing project: providing services to taxonomists for standard genome sequencing and annotation.</title>
        <authorList>
            <consortium name="The Broad Institute Genomics Platform"/>
            <consortium name="The Broad Institute Genome Sequencing Center for Infectious Disease"/>
            <person name="Wu L."/>
            <person name="Ma J."/>
        </authorList>
    </citation>
    <scope>NUCLEOTIDE SEQUENCE [LARGE SCALE GENOMIC DNA]</scope>
    <source>
        <strain evidence="3">KCTC 23314</strain>
    </source>
</reference>
<name>A0ABQ3GBT6_9BURK</name>
<keyword evidence="2" id="KW-0378">Hydrolase</keyword>
<gene>
    <name evidence="2" type="ORF">GCM10007320_54710</name>
</gene>
<dbReference type="InterPro" id="IPR050266">
    <property type="entry name" value="AB_hydrolase_sf"/>
</dbReference>
<dbReference type="InterPro" id="IPR029058">
    <property type="entry name" value="AB_hydrolase_fold"/>
</dbReference>
<keyword evidence="3" id="KW-1185">Reference proteome</keyword>
<comment type="caution">
    <text evidence="2">The sequence shown here is derived from an EMBL/GenBank/DDBJ whole genome shotgun (WGS) entry which is preliminary data.</text>
</comment>
<proteinExistence type="predicted"/>
<evidence type="ECO:0000313" key="3">
    <source>
        <dbReference type="Proteomes" id="UP000626210"/>
    </source>
</evidence>
<dbReference type="PANTHER" id="PTHR43798">
    <property type="entry name" value="MONOACYLGLYCEROL LIPASE"/>
    <property type="match status" value="1"/>
</dbReference>
<dbReference type="PRINTS" id="PR00111">
    <property type="entry name" value="ABHYDROLASE"/>
</dbReference>
<dbReference type="InterPro" id="IPR000073">
    <property type="entry name" value="AB_hydrolase_1"/>
</dbReference>
<evidence type="ECO:0000259" key="1">
    <source>
        <dbReference type="Pfam" id="PF00561"/>
    </source>
</evidence>
<dbReference type="PANTHER" id="PTHR43798:SF5">
    <property type="entry name" value="MONOACYLGLYCEROL LIPASE ABHD6"/>
    <property type="match status" value="1"/>
</dbReference>
<dbReference type="SUPFAM" id="SSF53474">
    <property type="entry name" value="alpha/beta-Hydrolases"/>
    <property type="match status" value="1"/>
</dbReference>
<evidence type="ECO:0000313" key="2">
    <source>
        <dbReference type="EMBL" id="GHC98735.1"/>
    </source>
</evidence>
<feature type="domain" description="AB hydrolase-1" evidence="1">
    <location>
        <begin position="20"/>
        <end position="256"/>
    </location>
</feature>